<reference evidence="1" key="1">
    <citation type="journal article" date="2015" name="Nature">
        <title>Complex archaea that bridge the gap between prokaryotes and eukaryotes.</title>
        <authorList>
            <person name="Spang A."/>
            <person name="Saw J.H."/>
            <person name="Jorgensen S.L."/>
            <person name="Zaremba-Niedzwiedzka K."/>
            <person name="Martijn J."/>
            <person name="Lind A.E."/>
            <person name="van Eijk R."/>
            <person name="Schleper C."/>
            <person name="Guy L."/>
            <person name="Ettema T.J."/>
        </authorList>
    </citation>
    <scope>NUCLEOTIDE SEQUENCE</scope>
</reference>
<proteinExistence type="predicted"/>
<feature type="non-terminal residue" evidence="1">
    <location>
        <position position="1"/>
    </location>
</feature>
<name>A0A0F9CHD7_9ZZZZ</name>
<accession>A0A0F9CHD7</accession>
<dbReference type="EMBL" id="LAZR01036065">
    <property type="protein sequence ID" value="KKL25832.1"/>
    <property type="molecule type" value="Genomic_DNA"/>
</dbReference>
<protein>
    <submittedName>
        <fullName evidence="1">Uncharacterized protein</fullName>
    </submittedName>
</protein>
<gene>
    <name evidence="1" type="ORF">LCGC14_2401320</name>
</gene>
<dbReference type="AlphaFoldDB" id="A0A0F9CHD7"/>
<comment type="caution">
    <text evidence="1">The sequence shown here is derived from an EMBL/GenBank/DDBJ whole genome shotgun (WGS) entry which is preliminary data.</text>
</comment>
<sequence length="40" mass="4554">GDKASHFADAGRYLSVCEKLVTLDGGMTKEQYREMKRQYA</sequence>
<evidence type="ECO:0000313" key="1">
    <source>
        <dbReference type="EMBL" id="KKL25832.1"/>
    </source>
</evidence>
<organism evidence="1">
    <name type="scientific">marine sediment metagenome</name>
    <dbReference type="NCBI Taxonomy" id="412755"/>
    <lineage>
        <taxon>unclassified sequences</taxon>
        <taxon>metagenomes</taxon>
        <taxon>ecological metagenomes</taxon>
    </lineage>
</organism>